<feature type="domain" description="EamA" evidence="7">
    <location>
        <begin position="16"/>
        <end position="142"/>
    </location>
</feature>
<dbReference type="PANTHER" id="PTHR32322:SF2">
    <property type="entry name" value="EAMA DOMAIN-CONTAINING PROTEIN"/>
    <property type="match status" value="1"/>
</dbReference>
<accession>A0A1X7KHP0</accession>
<evidence type="ECO:0000313" key="8">
    <source>
        <dbReference type="EMBL" id="SMG40068.1"/>
    </source>
</evidence>
<feature type="transmembrane region" description="Helical" evidence="6">
    <location>
        <begin position="277"/>
        <end position="295"/>
    </location>
</feature>
<feature type="transmembrane region" description="Helical" evidence="6">
    <location>
        <begin position="97"/>
        <end position="118"/>
    </location>
</feature>
<dbReference type="Proteomes" id="UP000193355">
    <property type="component" value="Unassembled WGS sequence"/>
</dbReference>
<dbReference type="Gene3D" id="1.10.3730.20">
    <property type="match status" value="1"/>
</dbReference>
<feature type="transmembrane region" description="Helical" evidence="6">
    <location>
        <begin position="130"/>
        <end position="148"/>
    </location>
</feature>
<dbReference type="InterPro" id="IPR037185">
    <property type="entry name" value="EmrE-like"/>
</dbReference>
<protein>
    <submittedName>
        <fullName evidence="8">Threonine/homoserine efflux transporter RhtA</fullName>
    </submittedName>
</protein>
<dbReference type="AlphaFoldDB" id="A0A1X7KHP0"/>
<dbReference type="GO" id="GO:0016020">
    <property type="term" value="C:membrane"/>
    <property type="evidence" value="ECO:0007669"/>
    <property type="project" value="UniProtKB-SubCell"/>
</dbReference>
<keyword evidence="5 6" id="KW-0472">Membrane</keyword>
<gene>
    <name evidence="8" type="ORF">SAMN06275492_12720</name>
</gene>
<evidence type="ECO:0000256" key="6">
    <source>
        <dbReference type="SAM" id="Phobius"/>
    </source>
</evidence>
<feature type="domain" description="EamA" evidence="7">
    <location>
        <begin position="157"/>
        <end position="292"/>
    </location>
</feature>
<dbReference type="RefSeq" id="WP_085545149.1">
    <property type="nucleotide sequence ID" value="NZ_FXBB01000027.1"/>
</dbReference>
<evidence type="ECO:0000256" key="3">
    <source>
        <dbReference type="ARBA" id="ARBA00022692"/>
    </source>
</evidence>
<evidence type="ECO:0000256" key="2">
    <source>
        <dbReference type="ARBA" id="ARBA00007362"/>
    </source>
</evidence>
<keyword evidence="9" id="KW-1185">Reference proteome</keyword>
<dbReference type="EMBL" id="FXBB01000027">
    <property type="protein sequence ID" value="SMG40068.1"/>
    <property type="molecule type" value="Genomic_DNA"/>
</dbReference>
<feature type="transmembrane region" description="Helical" evidence="6">
    <location>
        <begin position="183"/>
        <end position="201"/>
    </location>
</feature>
<dbReference type="Pfam" id="PF00892">
    <property type="entry name" value="EamA"/>
    <property type="match status" value="2"/>
</dbReference>
<proteinExistence type="inferred from homology"/>
<feature type="transmembrane region" description="Helical" evidence="6">
    <location>
        <begin position="251"/>
        <end position="271"/>
    </location>
</feature>
<evidence type="ECO:0000259" key="7">
    <source>
        <dbReference type="Pfam" id="PF00892"/>
    </source>
</evidence>
<reference evidence="9" key="1">
    <citation type="submission" date="2017-04" db="EMBL/GenBank/DDBJ databases">
        <authorList>
            <person name="Varghese N."/>
            <person name="Submissions S."/>
        </authorList>
    </citation>
    <scope>NUCLEOTIDE SEQUENCE [LARGE SCALE GENOMIC DNA]</scope>
    <source>
        <strain evidence="9">USBA 82</strain>
    </source>
</reference>
<evidence type="ECO:0000256" key="4">
    <source>
        <dbReference type="ARBA" id="ARBA00022989"/>
    </source>
</evidence>
<dbReference type="STRING" id="561720.SAMN06275492_12720"/>
<keyword evidence="4 6" id="KW-1133">Transmembrane helix</keyword>
<feature type="transmembrane region" description="Helical" evidence="6">
    <location>
        <begin position="7"/>
        <end position="27"/>
    </location>
</feature>
<evidence type="ECO:0000313" key="9">
    <source>
        <dbReference type="Proteomes" id="UP000193355"/>
    </source>
</evidence>
<feature type="transmembrane region" description="Helical" evidence="6">
    <location>
        <begin position="70"/>
        <end position="91"/>
    </location>
</feature>
<organism evidence="8 9">
    <name type="scientific">Dethiosulfovibrio salsuginis</name>
    <dbReference type="NCBI Taxonomy" id="561720"/>
    <lineage>
        <taxon>Bacteria</taxon>
        <taxon>Thermotogati</taxon>
        <taxon>Synergistota</taxon>
        <taxon>Synergistia</taxon>
        <taxon>Synergistales</taxon>
        <taxon>Dethiosulfovibrionaceae</taxon>
        <taxon>Dethiosulfovibrio</taxon>
    </lineage>
</organism>
<sequence>MRSALPGMEYVPMTITIALWSGTYIAGKFAVADLTPSSLLLLRYMAASAIMIPAMMLFEPGRWKVGMKDSLPLFAIGLTGMFGNNIFFFLALKYTSVMNASIIFAITPFLTALLAAIFAGEPLEIKRLGAIALALSGVVLLLTGGDITVLRTMEFNRGDLYEVLAALCAATYTVIARKVAFRYTPLVVTGYGMIFAAVLSLPLAAMEMSFATFSAITPRGWGSLAYLAILASCVAYLLQQVSVKKIGANRTAAFINLSPAMTIALAALFLGERISTIQALSAGIIVAGVALNAAIKSSSSGGRTA</sequence>
<evidence type="ECO:0000256" key="1">
    <source>
        <dbReference type="ARBA" id="ARBA00004141"/>
    </source>
</evidence>
<comment type="similarity">
    <text evidence="2">Belongs to the EamA transporter family.</text>
</comment>
<dbReference type="PANTHER" id="PTHR32322">
    <property type="entry name" value="INNER MEMBRANE TRANSPORTER"/>
    <property type="match status" value="1"/>
</dbReference>
<keyword evidence="3 6" id="KW-0812">Transmembrane</keyword>
<dbReference type="OrthoDB" id="9799821at2"/>
<evidence type="ECO:0000256" key="5">
    <source>
        <dbReference type="ARBA" id="ARBA00023136"/>
    </source>
</evidence>
<name>A0A1X7KHP0_9BACT</name>
<comment type="subcellular location">
    <subcellularLocation>
        <location evidence="1">Membrane</location>
        <topology evidence="1">Multi-pass membrane protein</topology>
    </subcellularLocation>
</comment>
<feature type="transmembrane region" description="Helical" evidence="6">
    <location>
        <begin position="39"/>
        <end position="58"/>
    </location>
</feature>
<dbReference type="SUPFAM" id="SSF103481">
    <property type="entry name" value="Multidrug resistance efflux transporter EmrE"/>
    <property type="match status" value="2"/>
</dbReference>
<feature type="transmembrane region" description="Helical" evidence="6">
    <location>
        <begin position="221"/>
        <end position="239"/>
    </location>
</feature>
<dbReference type="InterPro" id="IPR000620">
    <property type="entry name" value="EamA_dom"/>
</dbReference>
<dbReference type="InterPro" id="IPR050638">
    <property type="entry name" value="AA-Vitamin_Transporters"/>
</dbReference>